<comment type="caution">
    <text evidence="2">The sequence shown here is derived from an EMBL/GenBank/DDBJ whole genome shotgun (WGS) entry which is preliminary data.</text>
</comment>
<organism evidence="2 3">
    <name type="scientific">Chryseobacterium geocarposphaerae</name>
    <dbReference type="NCBI Taxonomy" id="1416776"/>
    <lineage>
        <taxon>Bacteria</taxon>
        <taxon>Pseudomonadati</taxon>
        <taxon>Bacteroidota</taxon>
        <taxon>Flavobacteriia</taxon>
        <taxon>Flavobacteriales</taxon>
        <taxon>Weeksellaceae</taxon>
        <taxon>Chryseobacterium group</taxon>
        <taxon>Chryseobacterium</taxon>
    </lineage>
</organism>
<evidence type="ECO:0000256" key="1">
    <source>
        <dbReference type="SAM" id="SignalP"/>
    </source>
</evidence>
<evidence type="ECO:0000313" key="2">
    <source>
        <dbReference type="EMBL" id="MDR6403999.1"/>
    </source>
</evidence>
<accession>A0ABU1LBB1</accession>
<proteinExistence type="predicted"/>
<sequence length="226" mass="27166">MKKLILFFLAFTFSNIFSQEYHFDYFIEKQINKVKPDKERIISNSFYDSNNKFKLTLDTYNEITRGFIFDKNTNLRHCFKVRRDNGSVSFQYVHTNDFSNKKNNKDYSKDDILEIKRIDSLQYSIIVFKNEKRKRKRFTAVVNLEKSDFNNLDIQADYNRCDEIGKEIGKLLDPRFNYNIKKLQINYSSGYIFETTISRIQKVDLSLKLPEKLIIKEFDFFGEFQD</sequence>
<dbReference type="RefSeq" id="WP_115980463.1">
    <property type="nucleotide sequence ID" value="NZ_JAVDQS010000002.1"/>
</dbReference>
<protein>
    <submittedName>
        <fullName evidence="2">Uncharacterized protein</fullName>
    </submittedName>
</protein>
<keyword evidence="3" id="KW-1185">Reference proteome</keyword>
<evidence type="ECO:0000313" key="3">
    <source>
        <dbReference type="Proteomes" id="UP001184853"/>
    </source>
</evidence>
<dbReference type="EMBL" id="JAVDQS010000002">
    <property type="protein sequence ID" value="MDR6403999.1"/>
    <property type="molecule type" value="Genomic_DNA"/>
</dbReference>
<feature type="signal peptide" evidence="1">
    <location>
        <begin position="1"/>
        <end position="18"/>
    </location>
</feature>
<keyword evidence="1" id="KW-0732">Signal</keyword>
<reference evidence="2 3" key="1">
    <citation type="submission" date="2023-07" db="EMBL/GenBank/DDBJ databases">
        <title>Sorghum-associated microbial communities from plants grown in Nebraska, USA.</title>
        <authorList>
            <person name="Schachtman D."/>
        </authorList>
    </citation>
    <scope>NUCLEOTIDE SEQUENCE [LARGE SCALE GENOMIC DNA]</scope>
    <source>
        <strain evidence="2 3">DS1709</strain>
    </source>
</reference>
<feature type="chain" id="PRO_5046667142" evidence="1">
    <location>
        <begin position="19"/>
        <end position="226"/>
    </location>
</feature>
<gene>
    <name evidence="2" type="ORF">J2781_000914</name>
</gene>
<dbReference type="Proteomes" id="UP001184853">
    <property type="component" value="Unassembled WGS sequence"/>
</dbReference>
<name>A0ABU1LBB1_9FLAO</name>